<reference evidence="1 2" key="1">
    <citation type="submission" date="2024-02" db="EMBL/GenBank/DDBJ databases">
        <title>Bacteria isolated from the canopy kelp, Nereocystis luetkeana.</title>
        <authorList>
            <person name="Pfister C.A."/>
            <person name="Younker I.T."/>
            <person name="Light S.H."/>
        </authorList>
    </citation>
    <scope>NUCLEOTIDE SEQUENCE [LARGE SCALE GENOMIC DNA]</scope>
    <source>
        <strain evidence="1 2">TI.1.03</strain>
    </source>
</reference>
<dbReference type="Proteomes" id="UP001371391">
    <property type="component" value="Unassembled WGS sequence"/>
</dbReference>
<dbReference type="EMBL" id="JBAKAW010000143">
    <property type="protein sequence ID" value="MEL0657371.1"/>
    <property type="molecule type" value="Genomic_DNA"/>
</dbReference>
<name>A0ABU9H6D8_9GAMM</name>
<accession>A0ABU9H6D8</accession>
<organism evidence="1 2">
    <name type="scientific">Pseudoalteromonas issachenkonii</name>
    <dbReference type="NCBI Taxonomy" id="152297"/>
    <lineage>
        <taxon>Bacteria</taxon>
        <taxon>Pseudomonadati</taxon>
        <taxon>Pseudomonadota</taxon>
        <taxon>Gammaproteobacteria</taxon>
        <taxon>Alteromonadales</taxon>
        <taxon>Pseudoalteromonadaceae</taxon>
        <taxon>Pseudoalteromonas</taxon>
    </lineage>
</organism>
<proteinExistence type="predicted"/>
<feature type="non-terminal residue" evidence="1">
    <location>
        <position position="1"/>
    </location>
</feature>
<dbReference type="SUPFAM" id="SSF53850">
    <property type="entry name" value="Periplasmic binding protein-like II"/>
    <property type="match status" value="1"/>
</dbReference>
<sequence length="62" mass="7129">VPDILNTTDMLAFNPSRLLPSSKVKQLKIEDLPPTFKVIAAWHPRTNNSPIHKWLIEQIQNL</sequence>
<evidence type="ECO:0000313" key="1">
    <source>
        <dbReference type="EMBL" id="MEL0657371.1"/>
    </source>
</evidence>
<gene>
    <name evidence="1" type="ORF">V6257_20450</name>
</gene>
<protein>
    <submittedName>
        <fullName evidence="1">LysR family transcriptional regulator</fullName>
    </submittedName>
</protein>
<comment type="caution">
    <text evidence="1">The sequence shown here is derived from an EMBL/GenBank/DDBJ whole genome shotgun (WGS) entry which is preliminary data.</text>
</comment>
<dbReference type="Gene3D" id="3.40.190.10">
    <property type="entry name" value="Periplasmic binding protein-like II"/>
    <property type="match status" value="2"/>
</dbReference>
<evidence type="ECO:0000313" key="2">
    <source>
        <dbReference type="Proteomes" id="UP001371391"/>
    </source>
</evidence>
<keyword evidence="2" id="KW-1185">Reference proteome</keyword>